<keyword evidence="1" id="KW-0472">Membrane</keyword>
<name>A0A183IJ91_9BILA</name>
<dbReference type="WBParaSite" id="SBAD_0000385501-mRNA-1">
    <property type="protein sequence ID" value="SBAD_0000385501-mRNA-1"/>
    <property type="gene ID" value="SBAD_0000385501"/>
</dbReference>
<reference evidence="2 3" key="2">
    <citation type="submission" date="2018-11" db="EMBL/GenBank/DDBJ databases">
        <authorList>
            <consortium name="Pathogen Informatics"/>
        </authorList>
    </citation>
    <scope>NUCLEOTIDE SEQUENCE [LARGE SCALE GENOMIC DNA]</scope>
</reference>
<keyword evidence="1" id="KW-1133">Transmembrane helix</keyword>
<dbReference type="Proteomes" id="UP000270296">
    <property type="component" value="Unassembled WGS sequence"/>
</dbReference>
<evidence type="ECO:0000313" key="2">
    <source>
        <dbReference type="EMBL" id="VDP02038.1"/>
    </source>
</evidence>
<evidence type="ECO:0000313" key="3">
    <source>
        <dbReference type="Proteomes" id="UP000270296"/>
    </source>
</evidence>
<gene>
    <name evidence="2" type="ORF">SBAD_LOCUS3687</name>
</gene>
<reference evidence="4" key="1">
    <citation type="submission" date="2016-06" db="UniProtKB">
        <authorList>
            <consortium name="WormBaseParasite"/>
        </authorList>
    </citation>
    <scope>IDENTIFICATION</scope>
</reference>
<dbReference type="EMBL" id="UZAM01007895">
    <property type="protein sequence ID" value="VDP02038.1"/>
    <property type="molecule type" value="Genomic_DNA"/>
</dbReference>
<feature type="transmembrane region" description="Helical" evidence="1">
    <location>
        <begin position="114"/>
        <end position="138"/>
    </location>
</feature>
<keyword evidence="3" id="KW-1185">Reference proteome</keyword>
<evidence type="ECO:0000313" key="4">
    <source>
        <dbReference type="WBParaSite" id="SBAD_0000385501-mRNA-1"/>
    </source>
</evidence>
<protein>
    <submittedName>
        <fullName evidence="4">F5/8 type C domain-containing protein</fullName>
    </submittedName>
</protein>
<keyword evidence="1" id="KW-0812">Transmembrane</keyword>
<dbReference type="AlphaFoldDB" id="A0A183IJ91"/>
<proteinExistence type="predicted"/>
<accession>A0A183IJ91</accession>
<organism evidence="4">
    <name type="scientific">Soboliphyme baturini</name>
    <dbReference type="NCBI Taxonomy" id="241478"/>
    <lineage>
        <taxon>Eukaryota</taxon>
        <taxon>Metazoa</taxon>
        <taxon>Ecdysozoa</taxon>
        <taxon>Nematoda</taxon>
        <taxon>Enoplea</taxon>
        <taxon>Dorylaimia</taxon>
        <taxon>Dioctophymatida</taxon>
        <taxon>Dioctophymatoidea</taxon>
        <taxon>Soboliphymatidae</taxon>
        <taxon>Soboliphyme</taxon>
    </lineage>
</organism>
<sequence length="297" mass="34307">MASVFRCTYPSRRRRQEDAGQFNITWPVRFVRRIFYPNGEVGLPEMRQRYRWPAIGIVLYYARRCVCAFVCANIYFGASLIACSPCLQHYVKRIDSAPEFYRFARKFSTICGCVYNIIILCLSSVVFIALLVLNIMWLKSIVLLGNDMTVPHVNQVCIQRNFEATNAKPVLMASAARQDQALWECKSIFENSGKFRWTQKKPHPWIIVKHVDEQTITAWIDVDAGKDASETTSILYDITFSNVTACYRNRNHPHSPPSPRLDSRVGGKLLRQPREWPFWAACDCNYEVKFQPVLSCI</sequence>
<evidence type="ECO:0000256" key="1">
    <source>
        <dbReference type="SAM" id="Phobius"/>
    </source>
</evidence>